<dbReference type="Proteomes" id="UP000886998">
    <property type="component" value="Unassembled WGS sequence"/>
</dbReference>
<feature type="region of interest" description="Disordered" evidence="1">
    <location>
        <begin position="111"/>
        <end position="135"/>
    </location>
</feature>
<evidence type="ECO:0000313" key="2">
    <source>
        <dbReference type="EMBL" id="GFY52728.1"/>
    </source>
</evidence>
<keyword evidence="3" id="KW-1185">Reference proteome</keyword>
<reference evidence="2" key="1">
    <citation type="submission" date="2020-08" db="EMBL/GenBank/DDBJ databases">
        <title>Multicomponent nature underlies the extraordinary mechanical properties of spider dragline silk.</title>
        <authorList>
            <person name="Kono N."/>
            <person name="Nakamura H."/>
            <person name="Mori M."/>
            <person name="Yoshida Y."/>
            <person name="Ohtoshi R."/>
            <person name="Malay A.D."/>
            <person name="Moran D.A.P."/>
            <person name="Tomita M."/>
            <person name="Numata K."/>
            <person name="Arakawa K."/>
        </authorList>
    </citation>
    <scope>NUCLEOTIDE SEQUENCE</scope>
</reference>
<sequence>MDRGYSLVLGNCAVVIIPWHWGGCDEPGTGGGCDEFRGTEGGRDEFRGCDEFGGTGRLRGTGEFGHWRIVGDGGVPAFPFLGKRVGRFGCHLHFGLQKKWEGRRWVEGGVPPPANQLGKSSDSESLVGHFGSTGL</sequence>
<organism evidence="2 3">
    <name type="scientific">Trichonephila inaurata madagascariensis</name>
    <dbReference type="NCBI Taxonomy" id="2747483"/>
    <lineage>
        <taxon>Eukaryota</taxon>
        <taxon>Metazoa</taxon>
        <taxon>Ecdysozoa</taxon>
        <taxon>Arthropoda</taxon>
        <taxon>Chelicerata</taxon>
        <taxon>Arachnida</taxon>
        <taxon>Araneae</taxon>
        <taxon>Araneomorphae</taxon>
        <taxon>Entelegynae</taxon>
        <taxon>Araneoidea</taxon>
        <taxon>Nephilidae</taxon>
        <taxon>Trichonephila</taxon>
        <taxon>Trichonephila inaurata</taxon>
    </lineage>
</organism>
<name>A0A8X7C3I3_9ARAC</name>
<accession>A0A8X7C3I3</accession>
<comment type="caution">
    <text evidence="2">The sequence shown here is derived from an EMBL/GenBank/DDBJ whole genome shotgun (WGS) entry which is preliminary data.</text>
</comment>
<dbReference type="AlphaFoldDB" id="A0A8X7C3I3"/>
<evidence type="ECO:0000313" key="3">
    <source>
        <dbReference type="Proteomes" id="UP000886998"/>
    </source>
</evidence>
<gene>
    <name evidence="2" type="ORF">TNIN_70661</name>
</gene>
<dbReference type="EMBL" id="BMAV01008842">
    <property type="protein sequence ID" value="GFY52728.1"/>
    <property type="molecule type" value="Genomic_DNA"/>
</dbReference>
<evidence type="ECO:0000256" key="1">
    <source>
        <dbReference type="SAM" id="MobiDB-lite"/>
    </source>
</evidence>
<proteinExistence type="predicted"/>
<protein>
    <submittedName>
        <fullName evidence="2">Uncharacterized protein</fullName>
    </submittedName>
</protein>